<name>A0A9W8U369_9AGAR</name>
<dbReference type="AlphaFoldDB" id="A0A9W8U369"/>
<dbReference type="EMBL" id="JANVFU010000001">
    <property type="protein sequence ID" value="KAJ3750639.1"/>
    <property type="molecule type" value="Genomic_DNA"/>
</dbReference>
<protein>
    <submittedName>
        <fullName evidence="2">Uncharacterized protein</fullName>
    </submittedName>
</protein>
<evidence type="ECO:0000256" key="1">
    <source>
        <dbReference type="SAM" id="MobiDB-lite"/>
    </source>
</evidence>
<evidence type="ECO:0000313" key="3">
    <source>
        <dbReference type="Proteomes" id="UP001142393"/>
    </source>
</evidence>
<feature type="compositionally biased region" description="Polar residues" evidence="1">
    <location>
        <begin position="145"/>
        <end position="155"/>
    </location>
</feature>
<accession>A0A9W8U369</accession>
<sequence length="155" mass="17935">MVTGNILKQHRFMHYDASFDCPNRNRRTHANDQLISRLKKLPLQSRLEMNKKIMDRNRARRERACVNTDDTSDVESLITIEDEEMDDIRSDPDVFATFKPLLDPATIRELNKANKEDSTKEKEARPVLDEGERTLEPDAILTKIDATQPNPISFP</sequence>
<evidence type="ECO:0000313" key="2">
    <source>
        <dbReference type="EMBL" id="KAJ3750639.1"/>
    </source>
</evidence>
<dbReference type="Proteomes" id="UP001142393">
    <property type="component" value="Unassembled WGS sequence"/>
</dbReference>
<feature type="region of interest" description="Disordered" evidence="1">
    <location>
        <begin position="111"/>
        <end position="155"/>
    </location>
</feature>
<keyword evidence="3" id="KW-1185">Reference proteome</keyword>
<feature type="compositionally biased region" description="Basic and acidic residues" evidence="1">
    <location>
        <begin position="111"/>
        <end position="136"/>
    </location>
</feature>
<organism evidence="2 3">
    <name type="scientific">Lentinula detonsa</name>
    <dbReference type="NCBI Taxonomy" id="2804962"/>
    <lineage>
        <taxon>Eukaryota</taxon>
        <taxon>Fungi</taxon>
        <taxon>Dikarya</taxon>
        <taxon>Basidiomycota</taxon>
        <taxon>Agaricomycotina</taxon>
        <taxon>Agaricomycetes</taxon>
        <taxon>Agaricomycetidae</taxon>
        <taxon>Agaricales</taxon>
        <taxon>Marasmiineae</taxon>
        <taxon>Omphalotaceae</taxon>
        <taxon>Lentinula</taxon>
    </lineage>
</organism>
<comment type="caution">
    <text evidence="2">The sequence shown here is derived from an EMBL/GenBank/DDBJ whole genome shotgun (WGS) entry which is preliminary data.</text>
</comment>
<reference evidence="2 3" key="1">
    <citation type="journal article" date="2023" name="Proc. Natl. Acad. Sci. U.S.A.">
        <title>A global phylogenomic analysis of the shiitake genus Lentinula.</title>
        <authorList>
            <person name="Sierra-Patev S."/>
            <person name="Min B."/>
            <person name="Naranjo-Ortiz M."/>
            <person name="Looney B."/>
            <person name="Konkel Z."/>
            <person name="Slot J.C."/>
            <person name="Sakamoto Y."/>
            <person name="Steenwyk J.L."/>
            <person name="Rokas A."/>
            <person name="Carro J."/>
            <person name="Camarero S."/>
            <person name="Ferreira P."/>
            <person name="Molpeceres G."/>
            <person name="Ruiz-Duenas F.J."/>
            <person name="Serrano A."/>
            <person name="Henrissat B."/>
            <person name="Drula E."/>
            <person name="Hughes K.W."/>
            <person name="Mata J.L."/>
            <person name="Ishikawa N.K."/>
            <person name="Vargas-Isla R."/>
            <person name="Ushijima S."/>
            <person name="Smith C.A."/>
            <person name="Donoghue J."/>
            <person name="Ahrendt S."/>
            <person name="Andreopoulos W."/>
            <person name="He G."/>
            <person name="LaButti K."/>
            <person name="Lipzen A."/>
            <person name="Ng V."/>
            <person name="Riley R."/>
            <person name="Sandor L."/>
            <person name="Barry K."/>
            <person name="Martinez A.T."/>
            <person name="Xiao Y."/>
            <person name="Gibbons J.G."/>
            <person name="Terashima K."/>
            <person name="Grigoriev I.V."/>
            <person name="Hibbett D."/>
        </authorList>
    </citation>
    <scope>NUCLEOTIDE SEQUENCE [LARGE SCALE GENOMIC DNA]</scope>
    <source>
        <strain evidence="2 3">TFB7810</strain>
    </source>
</reference>
<gene>
    <name evidence="2" type="ORF">DFH05DRAFT_1565984</name>
</gene>
<proteinExistence type="predicted"/>